<dbReference type="AlphaFoldDB" id="A0AAU2VSK6"/>
<dbReference type="InterPro" id="IPR036388">
    <property type="entry name" value="WH-like_DNA-bd_sf"/>
</dbReference>
<gene>
    <name evidence="2" type="ORF">OG398_19740</name>
</gene>
<dbReference type="PANTHER" id="PTHR34293:SF1">
    <property type="entry name" value="HTH-TYPE TRANSCRIPTIONAL REGULATOR TRMBL2"/>
    <property type="match status" value="1"/>
</dbReference>
<dbReference type="GO" id="GO:0003677">
    <property type="term" value="F:DNA binding"/>
    <property type="evidence" value="ECO:0007669"/>
    <property type="project" value="InterPro"/>
</dbReference>
<dbReference type="PROSITE" id="PS50043">
    <property type="entry name" value="HTH_LUXR_2"/>
    <property type="match status" value="1"/>
</dbReference>
<accession>A0AAU2VSK6</accession>
<dbReference type="InterPro" id="IPR051797">
    <property type="entry name" value="TrmB-like"/>
</dbReference>
<dbReference type="Gene3D" id="1.10.10.10">
    <property type="entry name" value="Winged helix-like DNA-binding domain superfamily/Winged helix DNA-binding domain"/>
    <property type="match status" value="1"/>
</dbReference>
<dbReference type="InterPro" id="IPR000792">
    <property type="entry name" value="Tscrpt_reg_LuxR_C"/>
</dbReference>
<dbReference type="PANTHER" id="PTHR34293">
    <property type="entry name" value="HTH-TYPE TRANSCRIPTIONAL REGULATOR TRMBL2"/>
    <property type="match status" value="1"/>
</dbReference>
<evidence type="ECO:0000313" key="2">
    <source>
        <dbReference type="EMBL" id="WTW70336.1"/>
    </source>
</evidence>
<name>A0AAU2VSK6_9ACTN</name>
<dbReference type="InterPro" id="IPR016032">
    <property type="entry name" value="Sig_transdc_resp-reg_C-effctor"/>
</dbReference>
<dbReference type="EMBL" id="CP108313">
    <property type="protein sequence ID" value="WTW70336.1"/>
    <property type="molecule type" value="Genomic_DNA"/>
</dbReference>
<dbReference type="CDD" id="cd06170">
    <property type="entry name" value="LuxR_C_like"/>
    <property type="match status" value="1"/>
</dbReference>
<evidence type="ECO:0000259" key="1">
    <source>
        <dbReference type="PROSITE" id="PS50043"/>
    </source>
</evidence>
<proteinExistence type="predicted"/>
<reference evidence="2" key="1">
    <citation type="submission" date="2022-10" db="EMBL/GenBank/DDBJ databases">
        <title>The complete genomes of actinobacterial strains from the NBC collection.</title>
        <authorList>
            <person name="Joergensen T.S."/>
            <person name="Alvarez Arevalo M."/>
            <person name="Sterndorff E.B."/>
            <person name="Faurdal D."/>
            <person name="Vuksanovic O."/>
            <person name="Mourched A.-S."/>
            <person name="Charusanti P."/>
            <person name="Shaw S."/>
            <person name="Blin K."/>
            <person name="Weber T."/>
        </authorList>
    </citation>
    <scope>NUCLEOTIDE SEQUENCE</scope>
    <source>
        <strain evidence="2">NBC_00008</strain>
    </source>
</reference>
<protein>
    <submittedName>
        <fullName evidence="2">LuxR C-terminal-related transcriptional regulator</fullName>
    </submittedName>
</protein>
<dbReference type="Pfam" id="PF00196">
    <property type="entry name" value="GerE"/>
    <property type="match status" value="1"/>
</dbReference>
<dbReference type="SUPFAM" id="SSF46894">
    <property type="entry name" value="C-terminal effector domain of the bipartite response regulators"/>
    <property type="match status" value="1"/>
</dbReference>
<organism evidence="2">
    <name type="scientific">Streptomyces sp. NBC_00008</name>
    <dbReference type="NCBI Taxonomy" id="2903610"/>
    <lineage>
        <taxon>Bacteria</taxon>
        <taxon>Bacillati</taxon>
        <taxon>Actinomycetota</taxon>
        <taxon>Actinomycetes</taxon>
        <taxon>Kitasatosporales</taxon>
        <taxon>Streptomycetaceae</taxon>
        <taxon>Streptomyces</taxon>
    </lineage>
</organism>
<dbReference type="GO" id="GO:0006355">
    <property type="term" value="P:regulation of DNA-templated transcription"/>
    <property type="evidence" value="ECO:0007669"/>
    <property type="project" value="InterPro"/>
</dbReference>
<feature type="domain" description="HTH luxR-type" evidence="1">
    <location>
        <begin position="261"/>
        <end position="326"/>
    </location>
</feature>
<dbReference type="SMART" id="SM00421">
    <property type="entry name" value="HTH_LUXR"/>
    <property type="match status" value="1"/>
</dbReference>
<sequence>MNKLTEQVRQRFYGLIHRNPGWSLEQMAAEVRCSPAEADQACDALCAVGLLVPASSASCGYVTVTPEAALTRLFSAEERQTAAHLQHLARIRGAVASLIGDYPRLHDERRESVEIETLPTPALVNAFLEDAGSTCNVRMRSMHPGGPPPEELMDDMLLRDKEMESRGIRVETLYSRRTAEAPYMTAYLTDAERIGREARTADYLPLRMILFDNDLAVLPIDPQDSSEGAFAVHGQTLVRSLHALYDYCWHTSVPVRPAPPQAALGAELDSQDLVVVRLLADGVKDEAIARHLAISSRTLSRYMTGLMDRLGVHTRFQAALRVAELGLLD</sequence>